<keyword evidence="1" id="KW-0812">Transmembrane</keyword>
<name>A0A5B7IFM1_PORTR</name>
<dbReference type="EMBL" id="VSRR010051607">
    <property type="protein sequence ID" value="MPC79618.1"/>
    <property type="molecule type" value="Genomic_DNA"/>
</dbReference>
<evidence type="ECO:0000256" key="1">
    <source>
        <dbReference type="SAM" id="Phobius"/>
    </source>
</evidence>
<gene>
    <name evidence="2" type="ORF">E2C01_074154</name>
</gene>
<keyword evidence="3" id="KW-1185">Reference proteome</keyword>
<proteinExistence type="predicted"/>
<keyword evidence="1" id="KW-1133">Transmembrane helix</keyword>
<keyword evidence="1" id="KW-0472">Membrane</keyword>
<accession>A0A5B7IFM1</accession>
<evidence type="ECO:0000313" key="3">
    <source>
        <dbReference type="Proteomes" id="UP000324222"/>
    </source>
</evidence>
<protein>
    <submittedName>
        <fullName evidence="2">Uncharacterized protein</fullName>
    </submittedName>
</protein>
<dbReference type="AlphaFoldDB" id="A0A5B7IFM1"/>
<dbReference type="Proteomes" id="UP000324222">
    <property type="component" value="Unassembled WGS sequence"/>
</dbReference>
<feature type="transmembrane region" description="Helical" evidence="1">
    <location>
        <begin position="120"/>
        <end position="140"/>
    </location>
</feature>
<evidence type="ECO:0000313" key="2">
    <source>
        <dbReference type="EMBL" id="MPC79618.1"/>
    </source>
</evidence>
<sequence length="143" mass="15902">MGPKKGNAKDNSDRKKRMMSLEIKQEITENMSVVCVWYTKKPGGSICAFVSSNTSFCGTRAARATDVRCLTTRRTRAIMLRAWQRSSSAVKTLVLPAMVKGGGEEKYKGKGHVKLQTAGILNFSFIISFLTLMYLSIYSITFT</sequence>
<reference evidence="2 3" key="1">
    <citation type="submission" date="2019-05" db="EMBL/GenBank/DDBJ databases">
        <title>Another draft genome of Portunus trituberculatus and its Hox gene families provides insights of decapod evolution.</title>
        <authorList>
            <person name="Jeong J.-H."/>
            <person name="Song I."/>
            <person name="Kim S."/>
            <person name="Choi T."/>
            <person name="Kim D."/>
            <person name="Ryu S."/>
            <person name="Kim W."/>
        </authorList>
    </citation>
    <scope>NUCLEOTIDE SEQUENCE [LARGE SCALE GENOMIC DNA]</scope>
    <source>
        <tissue evidence="2">Muscle</tissue>
    </source>
</reference>
<organism evidence="2 3">
    <name type="scientific">Portunus trituberculatus</name>
    <name type="common">Swimming crab</name>
    <name type="synonym">Neptunus trituberculatus</name>
    <dbReference type="NCBI Taxonomy" id="210409"/>
    <lineage>
        <taxon>Eukaryota</taxon>
        <taxon>Metazoa</taxon>
        <taxon>Ecdysozoa</taxon>
        <taxon>Arthropoda</taxon>
        <taxon>Crustacea</taxon>
        <taxon>Multicrustacea</taxon>
        <taxon>Malacostraca</taxon>
        <taxon>Eumalacostraca</taxon>
        <taxon>Eucarida</taxon>
        <taxon>Decapoda</taxon>
        <taxon>Pleocyemata</taxon>
        <taxon>Brachyura</taxon>
        <taxon>Eubrachyura</taxon>
        <taxon>Portunoidea</taxon>
        <taxon>Portunidae</taxon>
        <taxon>Portuninae</taxon>
        <taxon>Portunus</taxon>
    </lineage>
</organism>
<comment type="caution">
    <text evidence="2">The sequence shown here is derived from an EMBL/GenBank/DDBJ whole genome shotgun (WGS) entry which is preliminary data.</text>
</comment>